<dbReference type="AlphaFoldDB" id="A0A1K1PS36"/>
<keyword evidence="3" id="KW-1185">Reference proteome</keyword>
<name>A0A1K1PS36_9PSEU</name>
<organism evidence="2 3">
    <name type="scientific">Amycolatopsis australiensis</name>
    <dbReference type="NCBI Taxonomy" id="546364"/>
    <lineage>
        <taxon>Bacteria</taxon>
        <taxon>Bacillati</taxon>
        <taxon>Actinomycetota</taxon>
        <taxon>Actinomycetes</taxon>
        <taxon>Pseudonocardiales</taxon>
        <taxon>Pseudonocardiaceae</taxon>
        <taxon>Amycolatopsis</taxon>
    </lineage>
</organism>
<dbReference type="OrthoDB" id="9814088at2"/>
<evidence type="ECO:0000313" key="2">
    <source>
        <dbReference type="EMBL" id="SFW50377.1"/>
    </source>
</evidence>
<dbReference type="Proteomes" id="UP000182740">
    <property type="component" value="Unassembled WGS sequence"/>
</dbReference>
<protein>
    <submittedName>
        <fullName evidence="2">Uncharacterized protein</fullName>
    </submittedName>
</protein>
<sequence length="776" mass="83570">MTTPRNLNWLDDRNIALDVIQRYKMLHRKGIDHATAGAEAVAGVEDAALAERAVAVYRKNLDAGMDRLSAILWSVDQAVPHPSHDAEERWEASTASGAADARPVVPEGFESVEDVFDYGYCHGLALALHEETGWPLVQLEFDGDELHYLVRRPDGMLVDAHGARPEDEVRLAWSDGSAASIDRLSVRDCDAGHLWGLVRRGDMEDPNDVRDLARHVITERGLAAAADSSAGDLHAQDQHERGMGAAVNSNDEHARPAAAGEDVEVVVINPAELMPAEDALRNYDIADDALGRFVQLIGEGWSHDEAAARAVDASQDETGLAADTIAEYRRHVDDGMGNEAARSAAVTGTADRYTPRVSAETAQQIAAALAEYPAPQAASGAIDTFQLGDVVRDRRTGEVFTVTGNAAGWDPADYDTVEDAPGPEVPERVPEPGSWIDRNLSARGAADVEAAAPVYDATGLETDPARVQAAVNSLPAGVVTDADLEQAGITRDDFNRVTREQAERVGAEEQAQLDAEHEHAAGPGDMAEYDELERVRAAVDSLGDGAFTDEDLARVGVTPEQLSRLVDADMDRDAAEYRAEEAALLEGWVESYTADDAREVLRNAEALDRHMRGCHIDVSQCGTCNEQEHDSSDTFWNYQVPAARRRLAQLDADASTGGEVPERRPEPDSWIARNLTDPGPSGPRRPGRLDAGRGDVAMPARADEVLGRIDEVLGEEAPLGAQVAECGQAVTAAESAVQRAGREDEDTARGERCARWNAEDAMAEQAVVQSEGWVQA</sequence>
<gene>
    <name evidence="2" type="ORF">SAMN04489730_0942</name>
</gene>
<dbReference type="STRING" id="546364.SAMN04489730_0942"/>
<feature type="region of interest" description="Disordered" evidence="1">
    <location>
        <begin position="652"/>
        <end position="695"/>
    </location>
</feature>
<evidence type="ECO:0000256" key="1">
    <source>
        <dbReference type="SAM" id="MobiDB-lite"/>
    </source>
</evidence>
<reference evidence="3" key="1">
    <citation type="submission" date="2016-11" db="EMBL/GenBank/DDBJ databases">
        <authorList>
            <person name="Varghese N."/>
            <person name="Submissions S."/>
        </authorList>
    </citation>
    <scope>NUCLEOTIDE SEQUENCE [LARGE SCALE GENOMIC DNA]</scope>
    <source>
        <strain evidence="3">DSM 44671</strain>
    </source>
</reference>
<accession>A0A1K1PS36</accession>
<evidence type="ECO:0000313" key="3">
    <source>
        <dbReference type="Proteomes" id="UP000182740"/>
    </source>
</evidence>
<feature type="region of interest" description="Disordered" evidence="1">
    <location>
        <begin position="502"/>
        <end position="522"/>
    </location>
</feature>
<proteinExistence type="predicted"/>
<dbReference type="EMBL" id="FPJG01000006">
    <property type="protein sequence ID" value="SFW50377.1"/>
    <property type="molecule type" value="Genomic_DNA"/>
</dbReference>
<dbReference type="RefSeq" id="WP_072475079.1">
    <property type="nucleotide sequence ID" value="NZ_FPJG01000006.1"/>
</dbReference>